<dbReference type="InterPro" id="IPR043129">
    <property type="entry name" value="ATPase_NBD"/>
</dbReference>
<reference evidence="1 2" key="1">
    <citation type="journal article" date="2019" name="Antonie Van Leeuwenhoek">
        <title>Description of 'Ca. Methylobacter oryzae' KRF1, a novel species from the environmentally important Methylobacter clade 2.</title>
        <authorList>
            <person name="Khatri K."/>
            <person name="Mohite J.A."/>
            <person name="Pandit P.S."/>
            <person name="Bahulikar R."/>
            <person name="Rahalkar M.C."/>
        </authorList>
    </citation>
    <scope>NUCLEOTIDE SEQUENCE [LARGE SCALE GENOMIC DNA]</scope>
    <source>
        <strain evidence="1 2">KRF1</strain>
    </source>
</reference>
<organism evidence="1 2">
    <name type="scientific">Candidatus Methylobacter oryzae</name>
    <dbReference type="NCBI Taxonomy" id="2497749"/>
    <lineage>
        <taxon>Bacteria</taxon>
        <taxon>Pseudomonadati</taxon>
        <taxon>Pseudomonadota</taxon>
        <taxon>Gammaproteobacteria</taxon>
        <taxon>Methylococcales</taxon>
        <taxon>Methylococcaceae</taxon>
        <taxon>Methylobacter</taxon>
    </lineage>
</organism>
<dbReference type="Proteomes" id="UP000733744">
    <property type="component" value="Unassembled WGS sequence"/>
</dbReference>
<dbReference type="Gene3D" id="3.30.420.40">
    <property type="match status" value="2"/>
</dbReference>
<dbReference type="EMBL" id="RYFG02000012">
    <property type="protein sequence ID" value="TRX02314.1"/>
    <property type="molecule type" value="Genomic_DNA"/>
</dbReference>
<accession>A0ABY3CFF7</accession>
<protein>
    <recommendedName>
        <fullName evidence="3">MSHA biogenesis protein MshI</fullName>
    </recommendedName>
</protein>
<gene>
    <name evidence="1" type="ORF">EKO24_002790</name>
</gene>
<keyword evidence="2" id="KW-1185">Reference proteome</keyword>
<evidence type="ECO:0000313" key="1">
    <source>
        <dbReference type="EMBL" id="TRX02314.1"/>
    </source>
</evidence>
<evidence type="ECO:0000313" key="2">
    <source>
        <dbReference type="Proteomes" id="UP000733744"/>
    </source>
</evidence>
<evidence type="ECO:0008006" key="3">
    <source>
        <dbReference type="Google" id="ProtNLM"/>
    </source>
</evidence>
<proteinExistence type="predicted"/>
<name>A0ABY3CFF7_9GAMM</name>
<sequence length="279" mass="30873">MHCEFVSVNNPAYQQDALTKLAIQHNLADYDCHLVLTSDNYRLLNVESPAVAENEIIDAIRWKISDLVDFPVDKAVIDYYPTPMLVRANSSKMLEVIASPINTVAEHIDKCAKAGLKLKVIDIQETTLRNLAAQLPESEHGIALLYLLEFSGTLLIQKQATIYVSRKFEIGYKKLDSNEQFPSDNRATNAHNNLALEIQHSLDYVESYYGIPPIPALAVIPLAKNTDNLLDNLNRNLGIAANMMDLSAIIDSNIVVDAHTQSLCAPAIGATLRYLTEAA</sequence>
<comment type="caution">
    <text evidence="1">The sequence shown here is derived from an EMBL/GenBank/DDBJ whole genome shotgun (WGS) entry which is preliminary data.</text>
</comment>
<dbReference type="SUPFAM" id="SSF53067">
    <property type="entry name" value="Actin-like ATPase domain"/>
    <property type="match status" value="1"/>
</dbReference>
<dbReference type="Gene3D" id="3.30.1490.300">
    <property type="match status" value="1"/>
</dbReference>
<dbReference type="RefSeq" id="WP_127030297.1">
    <property type="nucleotide sequence ID" value="NZ_RYFG02000012.1"/>
</dbReference>